<proteinExistence type="predicted"/>
<sequence>MVRSASLKGMRGEHYKAGVSHGVLFTNVKDMSRVCTILSFCARVTMTYNVRCSHRAFFHEGGAQKTRTALSWWRTAARTSRSAGLRERIITVEWLGFAPDSKVDPSAGCLKARAALPRKTVVSRALLALREDGRTRMPRSASSEQESPQPSDTANEETRPSPDGSRMLRLQIVDGTGQERRVDIHVDPTTTVAQLKDGNYLGVDFAVGWRLRCVFRGRLLSEMEPLGRLPSGAFLQCYLQRPSTVESADGLELDPLLVAWARLAGVGRNTFPPEKWQDVVFHCAFIIGLAVAWSAYLGSPDVFDGFGSLALRFLTISWVFCPMMCAGDATAVVTTGCFRSSSELLHVLGAEDTAAGLGTEDKAARSGVLRRCGVGVHRTADALQALKRVLLWIVSGHFVDDFFGVDIDELADGAFDGMAGFLDLISEAGQGAHHPGRIQKIQATIGDALAKDDLAPHDDSTLCHSPPSEPSERQHCSPGLLYDCRTAPADFLDLFAARQANVSDAVSRGDLATRSMRERQATDPARCRVLLRRFHFHSRLADNGTGFESGVCCTRRSYDVAGY</sequence>
<feature type="region of interest" description="Disordered" evidence="1">
    <location>
        <begin position="133"/>
        <end position="167"/>
    </location>
</feature>
<evidence type="ECO:0000313" key="2">
    <source>
        <dbReference type="EMBL" id="OLQ05762.1"/>
    </source>
</evidence>
<dbReference type="EMBL" id="LSRX01000176">
    <property type="protein sequence ID" value="OLQ05762.1"/>
    <property type="molecule type" value="Genomic_DNA"/>
</dbReference>
<accession>A0A1Q9EEB7</accession>
<evidence type="ECO:0008006" key="4">
    <source>
        <dbReference type="Google" id="ProtNLM"/>
    </source>
</evidence>
<feature type="compositionally biased region" description="Low complexity" evidence="1">
    <location>
        <begin position="142"/>
        <end position="151"/>
    </location>
</feature>
<comment type="caution">
    <text evidence="2">The sequence shown here is derived from an EMBL/GenBank/DDBJ whole genome shotgun (WGS) entry which is preliminary data.</text>
</comment>
<keyword evidence="3" id="KW-1185">Reference proteome</keyword>
<reference evidence="2 3" key="1">
    <citation type="submission" date="2016-02" db="EMBL/GenBank/DDBJ databases">
        <title>Genome analysis of coral dinoflagellate symbionts highlights evolutionary adaptations to a symbiotic lifestyle.</title>
        <authorList>
            <person name="Aranda M."/>
            <person name="Li Y."/>
            <person name="Liew Y.J."/>
            <person name="Baumgarten S."/>
            <person name="Simakov O."/>
            <person name="Wilson M."/>
            <person name="Piel J."/>
            <person name="Ashoor H."/>
            <person name="Bougouffa S."/>
            <person name="Bajic V.B."/>
            <person name="Ryu T."/>
            <person name="Ravasi T."/>
            <person name="Bayer T."/>
            <person name="Micklem G."/>
            <person name="Kim H."/>
            <person name="Bhak J."/>
            <person name="Lajeunesse T.C."/>
            <person name="Voolstra C.R."/>
        </authorList>
    </citation>
    <scope>NUCLEOTIDE SEQUENCE [LARGE SCALE GENOMIC DNA]</scope>
    <source>
        <strain evidence="2 3">CCMP2467</strain>
    </source>
</reference>
<evidence type="ECO:0000256" key="1">
    <source>
        <dbReference type="SAM" id="MobiDB-lite"/>
    </source>
</evidence>
<name>A0A1Q9EEB7_SYMMI</name>
<protein>
    <recommendedName>
        <fullName evidence="4">Ubiquitin-like domain-containing protein</fullName>
    </recommendedName>
</protein>
<dbReference type="AlphaFoldDB" id="A0A1Q9EEB7"/>
<gene>
    <name evidence="2" type="ORF">AK812_SmicGene11013</name>
</gene>
<organism evidence="2 3">
    <name type="scientific">Symbiodinium microadriaticum</name>
    <name type="common">Dinoflagellate</name>
    <name type="synonym">Zooxanthella microadriatica</name>
    <dbReference type="NCBI Taxonomy" id="2951"/>
    <lineage>
        <taxon>Eukaryota</taxon>
        <taxon>Sar</taxon>
        <taxon>Alveolata</taxon>
        <taxon>Dinophyceae</taxon>
        <taxon>Suessiales</taxon>
        <taxon>Symbiodiniaceae</taxon>
        <taxon>Symbiodinium</taxon>
    </lineage>
</organism>
<dbReference type="Proteomes" id="UP000186817">
    <property type="component" value="Unassembled WGS sequence"/>
</dbReference>
<evidence type="ECO:0000313" key="3">
    <source>
        <dbReference type="Proteomes" id="UP000186817"/>
    </source>
</evidence>
<dbReference type="OrthoDB" id="416830at2759"/>